<feature type="signal peptide" evidence="2">
    <location>
        <begin position="1"/>
        <end position="26"/>
    </location>
</feature>
<evidence type="ECO:0000313" key="4">
    <source>
        <dbReference type="Proteomes" id="UP001597168"/>
    </source>
</evidence>
<feature type="chain" id="PRO_5047462398" description="Pyrrolidone-carboxylate peptidase" evidence="2">
    <location>
        <begin position="27"/>
        <end position="418"/>
    </location>
</feature>
<keyword evidence="2" id="KW-0732">Signal</keyword>
<organism evidence="3 4">
    <name type="scientific">Saccharothrix hoggarensis</name>
    <dbReference type="NCBI Taxonomy" id="913853"/>
    <lineage>
        <taxon>Bacteria</taxon>
        <taxon>Bacillati</taxon>
        <taxon>Actinomycetota</taxon>
        <taxon>Actinomycetes</taxon>
        <taxon>Pseudonocardiales</taxon>
        <taxon>Pseudonocardiaceae</taxon>
        <taxon>Saccharothrix</taxon>
    </lineage>
</organism>
<evidence type="ECO:0000256" key="1">
    <source>
        <dbReference type="SAM" id="MobiDB-lite"/>
    </source>
</evidence>
<name>A0ABW3QYG2_9PSEU</name>
<gene>
    <name evidence="3" type="ORF">ACFQ3T_21990</name>
</gene>
<protein>
    <recommendedName>
        <fullName evidence="5">Pyrrolidone-carboxylate peptidase</fullName>
    </recommendedName>
</protein>
<dbReference type="Proteomes" id="UP001597168">
    <property type="component" value="Unassembled WGS sequence"/>
</dbReference>
<comment type="caution">
    <text evidence="3">The sequence shown here is derived from an EMBL/GenBank/DDBJ whole genome shotgun (WGS) entry which is preliminary data.</text>
</comment>
<dbReference type="SUPFAM" id="SSF53182">
    <property type="entry name" value="Pyrrolidone carboxyl peptidase (pyroglutamate aminopeptidase)"/>
    <property type="match status" value="1"/>
</dbReference>
<dbReference type="Gene3D" id="3.40.630.20">
    <property type="entry name" value="Peptidase C15, pyroglutamyl peptidase I-like"/>
    <property type="match status" value="1"/>
</dbReference>
<accession>A0ABW3QYG2</accession>
<dbReference type="EMBL" id="JBHTLK010000123">
    <property type="protein sequence ID" value="MFD1149813.1"/>
    <property type="molecule type" value="Genomic_DNA"/>
</dbReference>
<evidence type="ECO:0008006" key="5">
    <source>
        <dbReference type="Google" id="ProtNLM"/>
    </source>
</evidence>
<sequence>MTRRLRAVMTLTLGLTLLALPAVAHAQPARCFDPNAPTTVEEQRLDDRLTPTGPEVGPELARLGGFDDDVSRFAARLCEPISRAQAFHHALAGGTELWRTAVRRAQSAQTWDSYDDRPLYWARLLATKALRQWQPSGWRLGAADRAKVVDAFDRASRGVSDLRFADGVRRVAVTGFDPFQLNGPSVRRSNPAGAAALRLDGRVLATPSGPVVVEAAVLPVLWGAFDQGIVERFYGGALAFRPDALVTVSQGRPGRFDVERWAARWRGGYPDNNEVAARGAVPDAAGWPQPAHEFIETTLPHQRLVDAGTTPFPVFFNRSFCEWPVGVPPGTGTPSCRSDEPTPGAAAASGSGGDYLSNESMYRANRLRLGLGATATAGGHLHTPVLGQPADPAALTDPVFEQDRRAIADQVAALVSVI</sequence>
<evidence type="ECO:0000313" key="3">
    <source>
        <dbReference type="EMBL" id="MFD1149813.1"/>
    </source>
</evidence>
<reference evidence="4" key="1">
    <citation type="journal article" date="2019" name="Int. J. Syst. Evol. Microbiol.">
        <title>The Global Catalogue of Microorganisms (GCM) 10K type strain sequencing project: providing services to taxonomists for standard genome sequencing and annotation.</title>
        <authorList>
            <consortium name="The Broad Institute Genomics Platform"/>
            <consortium name="The Broad Institute Genome Sequencing Center for Infectious Disease"/>
            <person name="Wu L."/>
            <person name="Ma J."/>
        </authorList>
    </citation>
    <scope>NUCLEOTIDE SEQUENCE [LARGE SCALE GENOMIC DNA]</scope>
    <source>
        <strain evidence="4">CCUG 60214</strain>
    </source>
</reference>
<proteinExistence type="predicted"/>
<feature type="region of interest" description="Disordered" evidence="1">
    <location>
        <begin position="332"/>
        <end position="353"/>
    </location>
</feature>
<evidence type="ECO:0000256" key="2">
    <source>
        <dbReference type="SAM" id="SignalP"/>
    </source>
</evidence>
<feature type="region of interest" description="Disordered" evidence="1">
    <location>
        <begin position="33"/>
        <end position="56"/>
    </location>
</feature>
<dbReference type="InterPro" id="IPR036440">
    <property type="entry name" value="Peptidase_C15-like_sf"/>
</dbReference>
<keyword evidence="4" id="KW-1185">Reference proteome</keyword>
<dbReference type="RefSeq" id="WP_380725337.1">
    <property type="nucleotide sequence ID" value="NZ_JBHTLK010000123.1"/>
</dbReference>